<organism evidence="1">
    <name type="scientific">Rhizophora mucronata</name>
    <name type="common">Asiatic mangrove</name>
    <dbReference type="NCBI Taxonomy" id="61149"/>
    <lineage>
        <taxon>Eukaryota</taxon>
        <taxon>Viridiplantae</taxon>
        <taxon>Streptophyta</taxon>
        <taxon>Embryophyta</taxon>
        <taxon>Tracheophyta</taxon>
        <taxon>Spermatophyta</taxon>
        <taxon>Magnoliopsida</taxon>
        <taxon>eudicotyledons</taxon>
        <taxon>Gunneridae</taxon>
        <taxon>Pentapetalae</taxon>
        <taxon>rosids</taxon>
        <taxon>fabids</taxon>
        <taxon>Malpighiales</taxon>
        <taxon>Rhizophoraceae</taxon>
        <taxon>Rhizophora</taxon>
    </lineage>
</organism>
<dbReference type="AlphaFoldDB" id="A0A2P2M1J0"/>
<dbReference type="EMBL" id="GGEC01043574">
    <property type="protein sequence ID" value="MBX24058.1"/>
    <property type="molecule type" value="Transcribed_RNA"/>
</dbReference>
<protein>
    <submittedName>
        <fullName evidence="1">Uncharacterized protein</fullName>
    </submittedName>
</protein>
<accession>A0A2P2M1J0</accession>
<sequence>MMRNIEYFGSFMSSNLRGVPSWPKLWSSLQFRSPSPNPRECFGYVSCSKFVLSPLFPAHCGKVKNV</sequence>
<proteinExistence type="predicted"/>
<reference evidence="1" key="1">
    <citation type="submission" date="2018-02" db="EMBL/GenBank/DDBJ databases">
        <title>Rhizophora mucronata_Transcriptome.</title>
        <authorList>
            <person name="Meera S.P."/>
            <person name="Sreeshan A."/>
            <person name="Augustine A."/>
        </authorList>
    </citation>
    <scope>NUCLEOTIDE SEQUENCE</scope>
    <source>
        <tissue evidence="1">Leaf</tissue>
    </source>
</reference>
<evidence type="ECO:0000313" key="1">
    <source>
        <dbReference type="EMBL" id="MBX24058.1"/>
    </source>
</evidence>
<name>A0A2P2M1J0_RHIMU</name>